<dbReference type="AlphaFoldDB" id="A0A1Q3BKQ3"/>
<feature type="region of interest" description="Disordered" evidence="1">
    <location>
        <begin position="415"/>
        <end position="439"/>
    </location>
</feature>
<dbReference type="GO" id="GO:0000815">
    <property type="term" value="C:ESCRT III complex"/>
    <property type="evidence" value="ECO:0007669"/>
    <property type="project" value="TreeGrafter"/>
</dbReference>
<dbReference type="InterPro" id="IPR005024">
    <property type="entry name" value="Snf7_fam"/>
</dbReference>
<dbReference type="EMBL" id="BDDD01000636">
    <property type="protein sequence ID" value="GAV68498.1"/>
    <property type="molecule type" value="Genomic_DNA"/>
</dbReference>
<comment type="caution">
    <text evidence="2">The sequence shown here is derived from an EMBL/GenBank/DDBJ whole genome shotgun (WGS) entry which is preliminary data.</text>
</comment>
<dbReference type="Proteomes" id="UP000187406">
    <property type="component" value="Unassembled WGS sequence"/>
</dbReference>
<evidence type="ECO:0000313" key="2">
    <source>
        <dbReference type="EMBL" id="GAV68498.1"/>
    </source>
</evidence>
<evidence type="ECO:0000256" key="1">
    <source>
        <dbReference type="SAM" id="MobiDB-lite"/>
    </source>
</evidence>
<dbReference type="InParanoid" id="A0A1Q3BKQ3"/>
<name>A0A1Q3BKQ3_CEPFO</name>
<reference evidence="3" key="1">
    <citation type="submission" date="2016-04" db="EMBL/GenBank/DDBJ databases">
        <title>Cephalotus genome sequencing.</title>
        <authorList>
            <person name="Fukushima K."/>
            <person name="Hasebe M."/>
            <person name="Fang X."/>
        </authorList>
    </citation>
    <scope>NUCLEOTIDE SEQUENCE [LARGE SCALE GENOMIC DNA]</scope>
    <source>
        <strain evidence="3">cv. St1</strain>
    </source>
</reference>
<dbReference type="GO" id="GO:0006900">
    <property type="term" value="P:vesicle budding from membrane"/>
    <property type="evidence" value="ECO:0007669"/>
    <property type="project" value="TreeGrafter"/>
</dbReference>
<dbReference type="Pfam" id="PF03357">
    <property type="entry name" value="Snf7"/>
    <property type="match status" value="1"/>
</dbReference>
<dbReference type="STRING" id="3775.A0A1Q3BKQ3"/>
<feature type="compositionally biased region" description="Polar residues" evidence="1">
    <location>
        <begin position="428"/>
        <end position="439"/>
    </location>
</feature>
<dbReference type="GO" id="GO:0005771">
    <property type="term" value="C:multivesicular body"/>
    <property type="evidence" value="ECO:0007669"/>
    <property type="project" value="TreeGrafter"/>
</dbReference>
<keyword evidence="3" id="KW-1185">Reference proteome</keyword>
<gene>
    <name evidence="2" type="ORF">CFOL_v3_12001</name>
</gene>
<dbReference type="GO" id="GO:0032511">
    <property type="term" value="P:late endosome to vacuole transport via multivesicular body sorting pathway"/>
    <property type="evidence" value="ECO:0007669"/>
    <property type="project" value="TreeGrafter"/>
</dbReference>
<sequence>MESISTSVREFIRKEVPDWDDDVIATARFKAFSGQRSDWESKYHFWRDSILNISRHFGLFIINPSQLKNDWFTRGGLTPLCLDHVLFLMHSEGDIIRSVDIVDPISGKMSQLLKKVRNFMVRSSSSLDIMLEDHLILAPLLKERAAEVVKQLSETHWTSSCVITLKKLQGMCGGPNEASAILSYLTGCGKALYLSIMKKDLIKGVKVSLSAVAVSSISSLDYDILHLTWTTEKLQQQLEVIDQRIEISKRSALASLKSGNKNAARRYARVLKLASESRENCTSLLNRVEGVLNVIADAESANKVSEAIQIGARAIKENKISVEEVQVCLEDLEESILSQKQVENVLESTSLYAGFEDEDIEEEFKKMELEVESENPKVLYGKAFNIDEGAAAASESTELLSDALSNLKIADDLARESGSRNPEIPIRNNESQNPIIEAA</sequence>
<dbReference type="GO" id="GO:0009898">
    <property type="term" value="C:cytoplasmic side of plasma membrane"/>
    <property type="evidence" value="ECO:0007669"/>
    <property type="project" value="TreeGrafter"/>
</dbReference>
<dbReference type="FunCoup" id="A0A1Q3BKQ3">
    <property type="interactions" value="2754"/>
</dbReference>
<proteinExistence type="predicted"/>
<accession>A0A1Q3BKQ3</accession>
<dbReference type="PANTHER" id="PTHR22761:SF7">
    <property type="entry name" value="SNF7 FAMILY PROTEIN"/>
    <property type="match status" value="1"/>
</dbReference>
<dbReference type="PANTHER" id="PTHR22761">
    <property type="entry name" value="CHARGED MULTIVESICULAR BODY PROTEIN"/>
    <property type="match status" value="1"/>
</dbReference>
<evidence type="ECO:0000313" key="3">
    <source>
        <dbReference type="Proteomes" id="UP000187406"/>
    </source>
</evidence>
<dbReference type="Pfam" id="PF25880">
    <property type="entry name" value="WHD_CHMP7_1st"/>
    <property type="match status" value="1"/>
</dbReference>
<dbReference type="OrthoDB" id="10250120at2759"/>
<protein>
    <submittedName>
        <fullName evidence="2">Snf7 domain-containing protein</fullName>
    </submittedName>
</protein>
<organism evidence="2 3">
    <name type="scientific">Cephalotus follicularis</name>
    <name type="common">Albany pitcher plant</name>
    <dbReference type="NCBI Taxonomy" id="3775"/>
    <lineage>
        <taxon>Eukaryota</taxon>
        <taxon>Viridiplantae</taxon>
        <taxon>Streptophyta</taxon>
        <taxon>Embryophyta</taxon>
        <taxon>Tracheophyta</taxon>
        <taxon>Spermatophyta</taxon>
        <taxon>Magnoliopsida</taxon>
        <taxon>eudicotyledons</taxon>
        <taxon>Gunneridae</taxon>
        <taxon>Pentapetalae</taxon>
        <taxon>rosids</taxon>
        <taxon>fabids</taxon>
        <taxon>Oxalidales</taxon>
        <taxon>Cephalotaceae</taxon>
        <taxon>Cephalotus</taxon>
    </lineage>
</organism>